<gene>
    <name evidence="14" type="ORF">GCM10008906_24800</name>
</gene>
<dbReference type="InterPro" id="IPR036097">
    <property type="entry name" value="HisK_dim/P_sf"/>
</dbReference>
<keyword evidence="6 11" id="KW-0812">Transmembrane</keyword>
<feature type="transmembrane region" description="Helical" evidence="11">
    <location>
        <begin position="12"/>
        <end position="37"/>
    </location>
</feature>
<dbReference type="CDD" id="cd06225">
    <property type="entry name" value="HAMP"/>
    <property type="match status" value="1"/>
</dbReference>
<evidence type="ECO:0000256" key="7">
    <source>
        <dbReference type="ARBA" id="ARBA00022777"/>
    </source>
</evidence>
<dbReference type="Pfam" id="PF00672">
    <property type="entry name" value="HAMP"/>
    <property type="match status" value="1"/>
</dbReference>
<evidence type="ECO:0000256" key="1">
    <source>
        <dbReference type="ARBA" id="ARBA00000085"/>
    </source>
</evidence>
<comment type="catalytic activity">
    <reaction evidence="1">
        <text>ATP + protein L-histidine = ADP + protein N-phospho-L-histidine.</text>
        <dbReference type="EC" id="2.7.13.3"/>
    </reaction>
</comment>
<evidence type="ECO:0000256" key="2">
    <source>
        <dbReference type="ARBA" id="ARBA00004141"/>
    </source>
</evidence>
<feature type="domain" description="HAMP" evidence="13">
    <location>
        <begin position="82"/>
        <end position="128"/>
    </location>
</feature>
<dbReference type="InterPro" id="IPR036890">
    <property type="entry name" value="HATPase_C_sf"/>
</dbReference>
<name>A0ABP3UTW2_9CLOT</name>
<sequence>MRKKIISSRLSIQLVIAVAISFFASLILMAAISQYVIVNYISKMKFLNPFYINMFNFILPTSSIVVFVIVFLVLVKKKINYIKYISKQVNKIANEELGATLKVKGNDEIAELCKSINFMSKELKDKFDRERELEDTKTELITNVSHDLRTPLTSIIGYLDILIKEKFNNKEEKKDYLNSTYNLSIKLKKLIDELFDYTKLSNSNISLDFQKVDLGDILIQMLGEYSPIAESKGLRVVTDISDEKLPVKIDIEKMIRVFDNILSNAEKYSLKPSDIVVKAEGKDDNIFISISNKGVHLEQNKLNKMFEKFYRVDVSRSNNIEGSGIGLAICKKIVDLHNGQIWAKSNKDVISINIRLPKNSI</sequence>
<dbReference type="EC" id="2.7.13.3" evidence="3"/>
<comment type="subcellular location">
    <subcellularLocation>
        <location evidence="2">Membrane</location>
        <topology evidence="2">Multi-pass membrane protein</topology>
    </subcellularLocation>
</comment>
<evidence type="ECO:0000259" key="12">
    <source>
        <dbReference type="PROSITE" id="PS50109"/>
    </source>
</evidence>
<dbReference type="SMART" id="SM00388">
    <property type="entry name" value="HisKA"/>
    <property type="match status" value="1"/>
</dbReference>
<dbReference type="SUPFAM" id="SSF55874">
    <property type="entry name" value="ATPase domain of HSP90 chaperone/DNA topoisomerase II/histidine kinase"/>
    <property type="match status" value="1"/>
</dbReference>
<dbReference type="Pfam" id="PF02518">
    <property type="entry name" value="HATPase_c"/>
    <property type="match status" value="1"/>
</dbReference>
<proteinExistence type="predicted"/>
<evidence type="ECO:0000256" key="10">
    <source>
        <dbReference type="ARBA" id="ARBA00023136"/>
    </source>
</evidence>
<keyword evidence="5" id="KW-0808">Transferase</keyword>
<dbReference type="CDD" id="cd00082">
    <property type="entry name" value="HisKA"/>
    <property type="match status" value="1"/>
</dbReference>
<accession>A0ABP3UTW2</accession>
<comment type="caution">
    <text evidence="14">The sequence shown here is derived from an EMBL/GenBank/DDBJ whole genome shotgun (WGS) entry which is preliminary data.</text>
</comment>
<dbReference type="Proteomes" id="UP001501510">
    <property type="component" value="Unassembled WGS sequence"/>
</dbReference>
<evidence type="ECO:0000256" key="4">
    <source>
        <dbReference type="ARBA" id="ARBA00022553"/>
    </source>
</evidence>
<keyword evidence="10 11" id="KW-0472">Membrane</keyword>
<evidence type="ECO:0000256" key="9">
    <source>
        <dbReference type="ARBA" id="ARBA00023012"/>
    </source>
</evidence>
<dbReference type="InterPro" id="IPR050398">
    <property type="entry name" value="HssS/ArlS-like"/>
</dbReference>
<dbReference type="SUPFAM" id="SSF47384">
    <property type="entry name" value="Homodimeric domain of signal transducing histidine kinase"/>
    <property type="match status" value="1"/>
</dbReference>
<evidence type="ECO:0000256" key="6">
    <source>
        <dbReference type="ARBA" id="ARBA00022692"/>
    </source>
</evidence>
<dbReference type="PRINTS" id="PR00344">
    <property type="entry name" value="BCTRLSENSOR"/>
</dbReference>
<keyword evidence="8 11" id="KW-1133">Transmembrane helix</keyword>
<protein>
    <recommendedName>
        <fullName evidence="3">histidine kinase</fullName>
        <ecNumber evidence="3">2.7.13.3</ecNumber>
    </recommendedName>
</protein>
<dbReference type="PANTHER" id="PTHR45528">
    <property type="entry name" value="SENSOR HISTIDINE KINASE CPXA"/>
    <property type="match status" value="1"/>
</dbReference>
<dbReference type="SUPFAM" id="SSF158472">
    <property type="entry name" value="HAMP domain-like"/>
    <property type="match status" value="1"/>
</dbReference>
<dbReference type="InterPro" id="IPR004358">
    <property type="entry name" value="Sig_transdc_His_kin-like_C"/>
</dbReference>
<evidence type="ECO:0000256" key="3">
    <source>
        <dbReference type="ARBA" id="ARBA00012438"/>
    </source>
</evidence>
<evidence type="ECO:0000256" key="8">
    <source>
        <dbReference type="ARBA" id="ARBA00022989"/>
    </source>
</evidence>
<keyword evidence="7" id="KW-0418">Kinase</keyword>
<dbReference type="Gene3D" id="1.10.287.130">
    <property type="match status" value="1"/>
</dbReference>
<dbReference type="EMBL" id="BAAACG010000010">
    <property type="protein sequence ID" value="GAA0742372.1"/>
    <property type="molecule type" value="Genomic_DNA"/>
</dbReference>
<evidence type="ECO:0000313" key="15">
    <source>
        <dbReference type="Proteomes" id="UP001501510"/>
    </source>
</evidence>
<dbReference type="InterPro" id="IPR003660">
    <property type="entry name" value="HAMP_dom"/>
</dbReference>
<dbReference type="Gene3D" id="6.10.340.10">
    <property type="match status" value="1"/>
</dbReference>
<organism evidence="14 15">
    <name type="scientific">Clostridium oceanicum</name>
    <dbReference type="NCBI Taxonomy" id="1543"/>
    <lineage>
        <taxon>Bacteria</taxon>
        <taxon>Bacillati</taxon>
        <taxon>Bacillota</taxon>
        <taxon>Clostridia</taxon>
        <taxon>Eubacteriales</taxon>
        <taxon>Clostridiaceae</taxon>
        <taxon>Clostridium</taxon>
    </lineage>
</organism>
<dbReference type="SMART" id="SM00387">
    <property type="entry name" value="HATPase_c"/>
    <property type="match status" value="1"/>
</dbReference>
<dbReference type="RefSeq" id="WP_343761961.1">
    <property type="nucleotide sequence ID" value="NZ_BAAACG010000010.1"/>
</dbReference>
<dbReference type="InterPro" id="IPR005467">
    <property type="entry name" value="His_kinase_dom"/>
</dbReference>
<keyword evidence="15" id="KW-1185">Reference proteome</keyword>
<evidence type="ECO:0000259" key="13">
    <source>
        <dbReference type="PROSITE" id="PS50885"/>
    </source>
</evidence>
<dbReference type="InterPro" id="IPR003661">
    <property type="entry name" value="HisK_dim/P_dom"/>
</dbReference>
<evidence type="ECO:0000256" key="11">
    <source>
        <dbReference type="SAM" id="Phobius"/>
    </source>
</evidence>
<keyword evidence="4" id="KW-0597">Phosphoprotein</keyword>
<feature type="transmembrane region" description="Helical" evidence="11">
    <location>
        <begin position="57"/>
        <end position="75"/>
    </location>
</feature>
<dbReference type="Pfam" id="PF00512">
    <property type="entry name" value="HisKA"/>
    <property type="match status" value="1"/>
</dbReference>
<reference evidence="15" key="1">
    <citation type="journal article" date="2019" name="Int. J. Syst. Evol. Microbiol.">
        <title>The Global Catalogue of Microorganisms (GCM) 10K type strain sequencing project: providing services to taxonomists for standard genome sequencing and annotation.</title>
        <authorList>
            <consortium name="The Broad Institute Genomics Platform"/>
            <consortium name="The Broad Institute Genome Sequencing Center for Infectious Disease"/>
            <person name="Wu L."/>
            <person name="Ma J."/>
        </authorList>
    </citation>
    <scope>NUCLEOTIDE SEQUENCE [LARGE SCALE GENOMIC DNA]</scope>
    <source>
        <strain evidence="15">JCM 1407</strain>
    </source>
</reference>
<dbReference type="PROSITE" id="PS50109">
    <property type="entry name" value="HIS_KIN"/>
    <property type="match status" value="1"/>
</dbReference>
<dbReference type="PROSITE" id="PS50885">
    <property type="entry name" value="HAMP"/>
    <property type="match status" value="1"/>
</dbReference>
<dbReference type="PANTHER" id="PTHR45528:SF8">
    <property type="entry name" value="HISTIDINE KINASE"/>
    <property type="match status" value="1"/>
</dbReference>
<keyword evidence="9" id="KW-0902">Two-component regulatory system</keyword>
<feature type="domain" description="Histidine kinase" evidence="12">
    <location>
        <begin position="143"/>
        <end position="360"/>
    </location>
</feature>
<evidence type="ECO:0000256" key="5">
    <source>
        <dbReference type="ARBA" id="ARBA00022679"/>
    </source>
</evidence>
<evidence type="ECO:0000313" key="14">
    <source>
        <dbReference type="EMBL" id="GAA0742372.1"/>
    </source>
</evidence>
<dbReference type="Gene3D" id="3.30.565.10">
    <property type="entry name" value="Histidine kinase-like ATPase, C-terminal domain"/>
    <property type="match status" value="1"/>
</dbReference>
<dbReference type="InterPro" id="IPR003594">
    <property type="entry name" value="HATPase_dom"/>
</dbReference>